<protein>
    <submittedName>
        <fullName evidence="2">Uncharacterized protein</fullName>
    </submittedName>
</protein>
<sequence length="134" mass="14656">MQKPKIIFHAPLFAFSLEENIRESAPKASSSRESPVADVCRSPQRADTSSSWSPHSGSATATVLVSSRFDSLKKLGFFCLSNINVITIVTKGRKNTARKLLVVDFSPATSINVIPRYSMSQKKTWSRISAALAP</sequence>
<dbReference type="AlphaFoldDB" id="A0AAQ3S908"/>
<feature type="region of interest" description="Disordered" evidence="1">
    <location>
        <begin position="24"/>
        <end position="58"/>
    </location>
</feature>
<dbReference type="EMBL" id="CP144699">
    <property type="protein sequence ID" value="WVZ20059.1"/>
    <property type="molecule type" value="Genomic_DNA"/>
</dbReference>
<feature type="compositionally biased region" description="Polar residues" evidence="1">
    <location>
        <begin position="45"/>
        <end position="58"/>
    </location>
</feature>
<keyword evidence="3" id="KW-1185">Reference proteome</keyword>
<evidence type="ECO:0000313" key="2">
    <source>
        <dbReference type="EMBL" id="WVZ20059.1"/>
    </source>
</evidence>
<evidence type="ECO:0000256" key="1">
    <source>
        <dbReference type="SAM" id="MobiDB-lite"/>
    </source>
</evidence>
<proteinExistence type="predicted"/>
<gene>
    <name evidence="2" type="ORF">V8G54_007381</name>
</gene>
<name>A0AAQ3S908_VIGMU</name>
<reference evidence="2 3" key="1">
    <citation type="journal article" date="2023" name="Life. Sci Alliance">
        <title>Evolutionary insights into 3D genome organization and epigenetic landscape of Vigna mungo.</title>
        <authorList>
            <person name="Junaid A."/>
            <person name="Singh B."/>
            <person name="Bhatia S."/>
        </authorList>
    </citation>
    <scope>NUCLEOTIDE SEQUENCE [LARGE SCALE GENOMIC DNA]</scope>
    <source>
        <strain evidence="2">Urdbean</strain>
    </source>
</reference>
<organism evidence="2 3">
    <name type="scientific">Vigna mungo</name>
    <name type="common">Black gram</name>
    <name type="synonym">Phaseolus mungo</name>
    <dbReference type="NCBI Taxonomy" id="3915"/>
    <lineage>
        <taxon>Eukaryota</taxon>
        <taxon>Viridiplantae</taxon>
        <taxon>Streptophyta</taxon>
        <taxon>Embryophyta</taxon>
        <taxon>Tracheophyta</taxon>
        <taxon>Spermatophyta</taxon>
        <taxon>Magnoliopsida</taxon>
        <taxon>eudicotyledons</taxon>
        <taxon>Gunneridae</taxon>
        <taxon>Pentapetalae</taxon>
        <taxon>rosids</taxon>
        <taxon>fabids</taxon>
        <taxon>Fabales</taxon>
        <taxon>Fabaceae</taxon>
        <taxon>Papilionoideae</taxon>
        <taxon>50 kb inversion clade</taxon>
        <taxon>NPAAA clade</taxon>
        <taxon>indigoferoid/millettioid clade</taxon>
        <taxon>Phaseoleae</taxon>
        <taxon>Vigna</taxon>
    </lineage>
</organism>
<dbReference type="Proteomes" id="UP001374535">
    <property type="component" value="Chromosome 2"/>
</dbReference>
<evidence type="ECO:0000313" key="3">
    <source>
        <dbReference type="Proteomes" id="UP001374535"/>
    </source>
</evidence>
<accession>A0AAQ3S908</accession>